<sequence length="130" mass="14233">MNQTLKYIGHINTPYRALEDCPNNVNPNGPLCQLVIHDAYVDGLVGLKKGQQILMLYWFENTDRGAIRQEGNQGGEMIGAFALRSPHRPNPIGAAVLPIEAIEDGVVFVKGLDCLNGTQLLDIKPAIPQE</sequence>
<proteinExistence type="inferred from homology"/>
<dbReference type="InterPro" id="IPR036414">
    <property type="entry name" value="YaeB_N_sf"/>
</dbReference>
<dbReference type="InterPro" id="IPR023370">
    <property type="entry name" value="TrmO-like_N"/>
</dbReference>
<keyword evidence="1" id="KW-0949">S-adenosyl-L-methionine</keyword>
<dbReference type="CDD" id="cd09281">
    <property type="entry name" value="UPF0066"/>
    <property type="match status" value="1"/>
</dbReference>
<evidence type="ECO:0000256" key="2">
    <source>
        <dbReference type="ARBA" id="ARBA00033753"/>
    </source>
</evidence>
<accession>A0A9E4N2Q2</accession>
<dbReference type="GO" id="GO:0008168">
    <property type="term" value="F:methyltransferase activity"/>
    <property type="evidence" value="ECO:0007669"/>
    <property type="project" value="UniProtKB-KW"/>
</dbReference>
<comment type="caution">
    <text evidence="3">The sequence shown here is derived from an EMBL/GenBank/DDBJ whole genome shotgun (WGS) entry which is preliminary data.</text>
</comment>
<dbReference type="PROSITE" id="PS51668">
    <property type="entry name" value="TSAA_2"/>
    <property type="match status" value="1"/>
</dbReference>
<dbReference type="AlphaFoldDB" id="A0A9E4N2Q2"/>
<evidence type="ECO:0000313" key="4">
    <source>
        <dbReference type="Proteomes" id="UP000886667"/>
    </source>
</evidence>
<keyword evidence="3" id="KW-0808">Transferase</keyword>
<dbReference type="Gene3D" id="2.40.30.70">
    <property type="entry name" value="YaeB-like"/>
    <property type="match status" value="1"/>
</dbReference>
<keyword evidence="3" id="KW-0489">Methyltransferase</keyword>
<dbReference type="Pfam" id="PF01980">
    <property type="entry name" value="TrmO_N"/>
    <property type="match status" value="1"/>
</dbReference>
<gene>
    <name evidence="3" type="ORF">JAZ07_04430</name>
</gene>
<organism evidence="3 4">
    <name type="scientific">Candidatus Thiodiazotropha taylori</name>
    <dbReference type="NCBI Taxonomy" id="2792791"/>
    <lineage>
        <taxon>Bacteria</taxon>
        <taxon>Pseudomonadati</taxon>
        <taxon>Pseudomonadota</taxon>
        <taxon>Gammaproteobacteria</taxon>
        <taxon>Chromatiales</taxon>
        <taxon>Sedimenticolaceae</taxon>
        <taxon>Candidatus Thiodiazotropha</taxon>
    </lineage>
</organism>
<dbReference type="PROSITE" id="PS01318">
    <property type="entry name" value="TSAA_1"/>
    <property type="match status" value="1"/>
</dbReference>
<dbReference type="Proteomes" id="UP000886667">
    <property type="component" value="Unassembled WGS sequence"/>
</dbReference>
<dbReference type="PANTHER" id="PTHR12818">
    <property type="entry name" value="TRNA (ADENINE(37)-N6)-METHYLTRANSFERASE"/>
    <property type="match status" value="1"/>
</dbReference>
<dbReference type="PANTHER" id="PTHR12818:SF0">
    <property type="entry name" value="TRNA (ADENINE(37)-N6)-METHYLTRANSFERASE"/>
    <property type="match status" value="1"/>
</dbReference>
<reference evidence="3" key="1">
    <citation type="journal article" date="2021" name="Proc. Natl. Acad. Sci. U.S.A.">
        <title>Global biogeography of chemosynthetic symbionts reveals both localized and globally distributed symbiont groups. .</title>
        <authorList>
            <person name="Osvatic J.T."/>
            <person name="Wilkins L.G.E."/>
            <person name="Leibrecht L."/>
            <person name="Leray M."/>
            <person name="Zauner S."/>
            <person name="Polzin J."/>
            <person name="Camacho Y."/>
            <person name="Gros O."/>
            <person name="van Gils J.A."/>
            <person name="Eisen J.A."/>
            <person name="Petersen J.M."/>
            <person name="Yuen B."/>
        </authorList>
    </citation>
    <scope>NUCLEOTIDE SEQUENCE</scope>
    <source>
        <strain evidence="3">MAGclacostrist064TRANS</strain>
    </source>
</reference>
<protein>
    <submittedName>
        <fullName evidence="3">SAM-dependent methyltransferase</fullName>
    </submittedName>
</protein>
<dbReference type="EMBL" id="JAEPCM010000121">
    <property type="protein sequence ID" value="MCG7945575.1"/>
    <property type="molecule type" value="Genomic_DNA"/>
</dbReference>
<dbReference type="SUPFAM" id="SSF118196">
    <property type="entry name" value="YaeB-like"/>
    <property type="match status" value="1"/>
</dbReference>
<evidence type="ECO:0000256" key="1">
    <source>
        <dbReference type="ARBA" id="ARBA00022691"/>
    </source>
</evidence>
<dbReference type="InterPro" id="IPR036413">
    <property type="entry name" value="YaeB-like_sf"/>
</dbReference>
<dbReference type="InterPro" id="IPR023368">
    <property type="entry name" value="UPF0066_cons_site"/>
</dbReference>
<name>A0A9E4N2Q2_9GAMM</name>
<evidence type="ECO:0000313" key="3">
    <source>
        <dbReference type="EMBL" id="MCG7945575.1"/>
    </source>
</evidence>
<comment type="similarity">
    <text evidence="2">Belongs to the tRNA methyltransferase O family.</text>
</comment>
<dbReference type="InterPro" id="IPR040372">
    <property type="entry name" value="YaeB-like"/>
</dbReference>
<dbReference type="GO" id="GO:0032259">
    <property type="term" value="P:methylation"/>
    <property type="evidence" value="ECO:0007669"/>
    <property type="project" value="UniProtKB-KW"/>
</dbReference>